<dbReference type="PANTHER" id="PTHR20883">
    <property type="entry name" value="PHYTANOYL-COA DIOXYGENASE DOMAIN CONTAINING 1"/>
    <property type="match status" value="1"/>
</dbReference>
<keyword evidence="3" id="KW-1185">Reference proteome</keyword>
<comment type="caution">
    <text evidence="2">The sequence shown here is derived from an EMBL/GenBank/DDBJ whole genome shotgun (WGS) entry which is preliminary data.</text>
</comment>
<proteinExistence type="predicted"/>
<keyword evidence="2" id="KW-0560">Oxidoreductase</keyword>
<dbReference type="SUPFAM" id="SSF51197">
    <property type="entry name" value="Clavaminate synthase-like"/>
    <property type="match status" value="1"/>
</dbReference>
<dbReference type="PANTHER" id="PTHR20883:SF48">
    <property type="entry name" value="ECTOINE DIOXYGENASE"/>
    <property type="match status" value="1"/>
</dbReference>
<organism evidence="2 3">
    <name type="scientific">Futiania mangrovi</name>
    <dbReference type="NCBI Taxonomy" id="2959716"/>
    <lineage>
        <taxon>Bacteria</taxon>
        <taxon>Pseudomonadati</taxon>
        <taxon>Pseudomonadota</taxon>
        <taxon>Alphaproteobacteria</taxon>
        <taxon>Futianiales</taxon>
        <taxon>Futianiaceae</taxon>
        <taxon>Futiania</taxon>
    </lineage>
</organism>
<accession>A0A9J6PBW5</accession>
<sequence>MRTTTAARAAPDMGAIHATYAEDGHVTVPGVFDTARMDTAVAETEAWGREFLEGLTPEKRAWYVDGGAAMANVLRKLDNPHHHRAFFAALARDPRLVALVEDLIGPGVSVYFSQIFFKPPQGGGPKPAHQDSFYFGPSDPEGLVTAWIALDDADEENGCLRYGRGTHKGAILPHAAPQDRPFDLQIADGIVDTLDMRPAPVPKGGVSFHHGGTVHRSADNRSLRWRRACAMHYVRNDVVFAKPALPYDHSLVLRIT</sequence>
<dbReference type="Proteomes" id="UP001055804">
    <property type="component" value="Unassembled WGS sequence"/>
</dbReference>
<dbReference type="InterPro" id="IPR008775">
    <property type="entry name" value="Phytyl_CoA_dOase-like"/>
</dbReference>
<gene>
    <name evidence="2" type="ORF">NJQ99_10090</name>
</gene>
<dbReference type="GO" id="GO:0016706">
    <property type="term" value="F:2-oxoglutarate-dependent dioxygenase activity"/>
    <property type="evidence" value="ECO:0007669"/>
    <property type="project" value="UniProtKB-ARBA"/>
</dbReference>
<dbReference type="EMBL" id="JAMZFT010000002">
    <property type="protein sequence ID" value="MCP1336757.1"/>
    <property type="molecule type" value="Genomic_DNA"/>
</dbReference>
<dbReference type="AlphaFoldDB" id="A0A9J6PBW5"/>
<dbReference type="RefSeq" id="WP_269332703.1">
    <property type="nucleotide sequence ID" value="NZ_JAMZFT010000002.1"/>
</dbReference>
<protein>
    <submittedName>
        <fullName evidence="2">Phytanoyl-CoA dioxygenase family protein</fullName>
    </submittedName>
</protein>
<evidence type="ECO:0000313" key="2">
    <source>
        <dbReference type="EMBL" id="MCP1336757.1"/>
    </source>
</evidence>
<evidence type="ECO:0000313" key="3">
    <source>
        <dbReference type="Proteomes" id="UP001055804"/>
    </source>
</evidence>
<dbReference type="GO" id="GO:0005506">
    <property type="term" value="F:iron ion binding"/>
    <property type="evidence" value="ECO:0007669"/>
    <property type="project" value="UniProtKB-ARBA"/>
</dbReference>
<keyword evidence="2" id="KW-0223">Dioxygenase</keyword>
<comment type="cofactor">
    <cofactor evidence="1">
        <name>Fe(2+)</name>
        <dbReference type="ChEBI" id="CHEBI:29033"/>
    </cofactor>
</comment>
<dbReference type="Pfam" id="PF05721">
    <property type="entry name" value="PhyH"/>
    <property type="match status" value="1"/>
</dbReference>
<name>A0A9J6PBW5_9PROT</name>
<reference evidence="2" key="1">
    <citation type="submission" date="2022-06" db="EMBL/GenBank/DDBJ databases">
        <title>Isolation and Genomics of Futiania mangrovii gen. nov., sp. nov., a Rare and Metabolically-versatile member in the Class Alphaproteobacteria.</title>
        <authorList>
            <person name="Liu L."/>
            <person name="Huang W.-C."/>
            <person name="Pan J."/>
            <person name="Li J."/>
            <person name="Huang Y."/>
            <person name="Du H."/>
            <person name="Liu Y."/>
            <person name="Li M."/>
        </authorList>
    </citation>
    <scope>NUCLEOTIDE SEQUENCE</scope>
    <source>
        <strain evidence="2">FT118</strain>
    </source>
</reference>
<evidence type="ECO:0000256" key="1">
    <source>
        <dbReference type="ARBA" id="ARBA00001954"/>
    </source>
</evidence>
<dbReference type="Gene3D" id="2.60.120.620">
    <property type="entry name" value="q2cbj1_9rhob like domain"/>
    <property type="match status" value="1"/>
</dbReference>